<name>A0AAV3RUW8_LITER</name>
<gene>
    <name evidence="2" type="ORF">LIER_32171</name>
</gene>
<sequence length="325" mass="34713">MAGEVVAFSPSPPEGGGVPPLPPHIAAATSLCKQNLQNHTLNPPSPMVADGLSGHSVQVTATNTSSTIVHHIVQAPPNTSKTYEILDLAHQPHNNSSASKLPHNAWSITKQPISHALNSHVPNQSPPYLILNTNSKPGATAPSQTSSASNPAFQAKGLLPSHQAIFYPAPFDSSSLGGGNGNKLGHSTNPCFVFHQTLPTTNTTHADNHILSKSTPHAIIEQHPTAPKPFYAQATMGDVPSTIMEDYDCSHVANFCPVASHEGKPSVVFKKSDKARYLSMMKHVLIGKFSHGRPTIAVIKEFFVKLKLKGAYNISLFDATSQIRF</sequence>
<organism evidence="2 3">
    <name type="scientific">Lithospermum erythrorhizon</name>
    <name type="common">Purple gromwell</name>
    <name type="synonym">Lithospermum officinale var. erythrorhizon</name>
    <dbReference type="NCBI Taxonomy" id="34254"/>
    <lineage>
        <taxon>Eukaryota</taxon>
        <taxon>Viridiplantae</taxon>
        <taxon>Streptophyta</taxon>
        <taxon>Embryophyta</taxon>
        <taxon>Tracheophyta</taxon>
        <taxon>Spermatophyta</taxon>
        <taxon>Magnoliopsida</taxon>
        <taxon>eudicotyledons</taxon>
        <taxon>Gunneridae</taxon>
        <taxon>Pentapetalae</taxon>
        <taxon>asterids</taxon>
        <taxon>lamiids</taxon>
        <taxon>Boraginales</taxon>
        <taxon>Boraginaceae</taxon>
        <taxon>Boraginoideae</taxon>
        <taxon>Lithospermeae</taxon>
        <taxon>Lithospermum</taxon>
    </lineage>
</organism>
<protein>
    <submittedName>
        <fullName evidence="2">Uncharacterized protein</fullName>
    </submittedName>
</protein>
<evidence type="ECO:0000313" key="2">
    <source>
        <dbReference type="EMBL" id="GAA0184883.1"/>
    </source>
</evidence>
<evidence type="ECO:0000256" key="1">
    <source>
        <dbReference type="SAM" id="MobiDB-lite"/>
    </source>
</evidence>
<proteinExistence type="predicted"/>
<comment type="caution">
    <text evidence="2">The sequence shown here is derived from an EMBL/GenBank/DDBJ whole genome shotgun (WGS) entry which is preliminary data.</text>
</comment>
<feature type="compositionally biased region" description="Polar residues" evidence="1">
    <location>
        <begin position="131"/>
        <end position="152"/>
    </location>
</feature>
<feature type="region of interest" description="Disordered" evidence="1">
    <location>
        <begin position="130"/>
        <end position="153"/>
    </location>
</feature>
<dbReference type="AlphaFoldDB" id="A0AAV3RUW8"/>
<keyword evidence="3" id="KW-1185">Reference proteome</keyword>
<reference evidence="2 3" key="1">
    <citation type="submission" date="2024-01" db="EMBL/GenBank/DDBJ databases">
        <title>The complete chloroplast genome sequence of Lithospermum erythrorhizon: insights into the phylogenetic relationship among Boraginaceae species and the maternal lineages of purple gromwells.</title>
        <authorList>
            <person name="Okada T."/>
            <person name="Watanabe K."/>
        </authorList>
    </citation>
    <scope>NUCLEOTIDE SEQUENCE [LARGE SCALE GENOMIC DNA]</scope>
</reference>
<dbReference type="Proteomes" id="UP001454036">
    <property type="component" value="Unassembled WGS sequence"/>
</dbReference>
<dbReference type="EMBL" id="BAABME010012238">
    <property type="protein sequence ID" value="GAA0184883.1"/>
    <property type="molecule type" value="Genomic_DNA"/>
</dbReference>
<accession>A0AAV3RUW8</accession>
<evidence type="ECO:0000313" key="3">
    <source>
        <dbReference type="Proteomes" id="UP001454036"/>
    </source>
</evidence>